<protein>
    <submittedName>
        <fullName evidence="11">GH11717</fullName>
    </submittedName>
</protein>
<name>B4JD49_DROGR</name>
<evidence type="ECO:0000256" key="8">
    <source>
        <dbReference type="ARBA" id="ARBA00023136"/>
    </source>
</evidence>
<keyword evidence="12" id="KW-1185">Reference proteome</keyword>
<keyword evidence="5" id="KW-0547">Nucleotide-binding</keyword>
<accession>B4JD49</accession>
<evidence type="ECO:0000256" key="7">
    <source>
        <dbReference type="ARBA" id="ARBA00022989"/>
    </source>
</evidence>
<dbReference type="Gene3D" id="3.40.50.300">
    <property type="entry name" value="P-loop containing nucleotide triphosphate hydrolases"/>
    <property type="match status" value="1"/>
</dbReference>
<evidence type="ECO:0000259" key="10">
    <source>
        <dbReference type="PROSITE" id="PS50893"/>
    </source>
</evidence>
<dbReference type="PhylomeDB" id="B4JD49"/>
<dbReference type="InterPro" id="IPR013525">
    <property type="entry name" value="ABC2_TM"/>
</dbReference>
<feature type="domain" description="ABC transporter" evidence="10">
    <location>
        <begin position="46"/>
        <end position="285"/>
    </location>
</feature>
<keyword evidence="4 9" id="KW-0812">Transmembrane</keyword>
<dbReference type="InterPro" id="IPR043926">
    <property type="entry name" value="ABCG_dom"/>
</dbReference>
<organism evidence="12">
    <name type="scientific">Drosophila grimshawi</name>
    <name type="common">Hawaiian fruit fly</name>
    <name type="synonym">Idiomyia grimshawi</name>
    <dbReference type="NCBI Taxonomy" id="7222"/>
    <lineage>
        <taxon>Eukaryota</taxon>
        <taxon>Metazoa</taxon>
        <taxon>Ecdysozoa</taxon>
        <taxon>Arthropoda</taxon>
        <taxon>Hexapoda</taxon>
        <taxon>Insecta</taxon>
        <taxon>Pterygota</taxon>
        <taxon>Neoptera</taxon>
        <taxon>Endopterygota</taxon>
        <taxon>Diptera</taxon>
        <taxon>Brachycera</taxon>
        <taxon>Muscomorpha</taxon>
        <taxon>Ephydroidea</taxon>
        <taxon>Drosophilidae</taxon>
        <taxon>Drosophila</taxon>
        <taxon>Hawaiian Drosophila</taxon>
    </lineage>
</organism>
<dbReference type="AlphaFoldDB" id="B4JD49"/>
<reference evidence="11 12" key="1">
    <citation type="journal article" date="2007" name="Nature">
        <title>Evolution of genes and genomes on the Drosophila phylogeny.</title>
        <authorList>
            <consortium name="Drosophila 12 Genomes Consortium"/>
            <person name="Clark A.G."/>
            <person name="Eisen M.B."/>
            <person name="Smith D.R."/>
            <person name="Bergman C.M."/>
            <person name="Oliver B."/>
            <person name="Markow T.A."/>
            <person name="Kaufman T.C."/>
            <person name="Kellis M."/>
            <person name="Gelbart W."/>
            <person name="Iyer V.N."/>
            <person name="Pollard D.A."/>
            <person name="Sackton T.B."/>
            <person name="Larracuente A.M."/>
            <person name="Singh N.D."/>
            <person name="Abad J.P."/>
            <person name="Abt D.N."/>
            <person name="Adryan B."/>
            <person name="Aguade M."/>
            <person name="Akashi H."/>
            <person name="Anderson W.W."/>
            <person name="Aquadro C.F."/>
            <person name="Ardell D.H."/>
            <person name="Arguello R."/>
            <person name="Artieri C.G."/>
            <person name="Barbash D.A."/>
            <person name="Barker D."/>
            <person name="Barsanti P."/>
            <person name="Batterham P."/>
            <person name="Batzoglou S."/>
            <person name="Begun D."/>
            <person name="Bhutkar A."/>
            <person name="Blanco E."/>
            <person name="Bosak S.A."/>
            <person name="Bradley R.K."/>
            <person name="Brand A.D."/>
            <person name="Brent M.R."/>
            <person name="Brooks A.N."/>
            <person name="Brown R.H."/>
            <person name="Butlin R.K."/>
            <person name="Caggese C."/>
            <person name="Calvi B.R."/>
            <person name="Bernardo de Carvalho A."/>
            <person name="Caspi A."/>
            <person name="Castrezana S."/>
            <person name="Celniker S.E."/>
            <person name="Chang J.L."/>
            <person name="Chapple C."/>
            <person name="Chatterji S."/>
            <person name="Chinwalla A."/>
            <person name="Civetta A."/>
            <person name="Clifton S.W."/>
            <person name="Comeron J.M."/>
            <person name="Costello J.C."/>
            <person name="Coyne J.A."/>
            <person name="Daub J."/>
            <person name="David R.G."/>
            <person name="Delcher A.L."/>
            <person name="Delehaunty K."/>
            <person name="Do C.B."/>
            <person name="Ebling H."/>
            <person name="Edwards K."/>
            <person name="Eickbush T."/>
            <person name="Evans J.D."/>
            <person name="Filipski A."/>
            <person name="Findeiss S."/>
            <person name="Freyhult E."/>
            <person name="Fulton L."/>
            <person name="Fulton R."/>
            <person name="Garcia A.C."/>
            <person name="Gardiner A."/>
            <person name="Garfield D.A."/>
            <person name="Garvin B.E."/>
            <person name="Gibson G."/>
            <person name="Gilbert D."/>
            <person name="Gnerre S."/>
            <person name="Godfrey J."/>
            <person name="Good R."/>
            <person name="Gotea V."/>
            <person name="Gravely B."/>
            <person name="Greenberg A.J."/>
            <person name="Griffiths-Jones S."/>
            <person name="Gross S."/>
            <person name="Guigo R."/>
            <person name="Gustafson E.A."/>
            <person name="Haerty W."/>
            <person name="Hahn M.W."/>
            <person name="Halligan D.L."/>
            <person name="Halpern A.L."/>
            <person name="Halter G.M."/>
            <person name="Han M.V."/>
            <person name="Heger A."/>
            <person name="Hillier L."/>
            <person name="Hinrichs A.S."/>
            <person name="Holmes I."/>
            <person name="Hoskins R.A."/>
            <person name="Hubisz M.J."/>
            <person name="Hultmark D."/>
            <person name="Huntley M.A."/>
            <person name="Jaffe D.B."/>
            <person name="Jagadeeshan S."/>
            <person name="Jeck W.R."/>
            <person name="Johnson J."/>
            <person name="Jones C.D."/>
            <person name="Jordan W.C."/>
            <person name="Karpen G.H."/>
            <person name="Kataoka E."/>
            <person name="Keightley P.D."/>
            <person name="Kheradpour P."/>
            <person name="Kirkness E.F."/>
            <person name="Koerich L.B."/>
            <person name="Kristiansen K."/>
            <person name="Kudrna D."/>
            <person name="Kulathinal R.J."/>
            <person name="Kumar S."/>
            <person name="Kwok R."/>
            <person name="Lander E."/>
            <person name="Langley C.H."/>
            <person name="Lapoint R."/>
            <person name="Lazzaro B.P."/>
            <person name="Lee S.J."/>
            <person name="Levesque L."/>
            <person name="Li R."/>
            <person name="Lin C.F."/>
            <person name="Lin M.F."/>
            <person name="Lindblad-Toh K."/>
            <person name="Llopart A."/>
            <person name="Long M."/>
            <person name="Low L."/>
            <person name="Lozovsky E."/>
            <person name="Lu J."/>
            <person name="Luo M."/>
            <person name="Machado C.A."/>
            <person name="Makalowski W."/>
            <person name="Marzo M."/>
            <person name="Matsuda M."/>
            <person name="Matzkin L."/>
            <person name="McAllister B."/>
            <person name="McBride C.S."/>
            <person name="McKernan B."/>
            <person name="McKernan K."/>
            <person name="Mendez-Lago M."/>
            <person name="Minx P."/>
            <person name="Mollenhauer M.U."/>
            <person name="Montooth K."/>
            <person name="Mount S.M."/>
            <person name="Mu X."/>
            <person name="Myers E."/>
            <person name="Negre B."/>
            <person name="Newfeld S."/>
            <person name="Nielsen R."/>
            <person name="Noor M.A."/>
            <person name="O'Grady P."/>
            <person name="Pachter L."/>
            <person name="Papaceit M."/>
            <person name="Parisi M.J."/>
            <person name="Parisi M."/>
            <person name="Parts L."/>
            <person name="Pedersen J.S."/>
            <person name="Pesole G."/>
            <person name="Phillippy A.M."/>
            <person name="Ponting C.P."/>
            <person name="Pop M."/>
            <person name="Porcelli D."/>
            <person name="Powell J.R."/>
            <person name="Prohaska S."/>
            <person name="Pruitt K."/>
            <person name="Puig M."/>
            <person name="Quesneville H."/>
            <person name="Ram K.R."/>
            <person name="Rand D."/>
            <person name="Rasmussen M.D."/>
            <person name="Reed L.K."/>
            <person name="Reenan R."/>
            <person name="Reily A."/>
            <person name="Remington K.A."/>
            <person name="Rieger T.T."/>
            <person name="Ritchie M.G."/>
            <person name="Robin C."/>
            <person name="Rogers Y.H."/>
            <person name="Rohde C."/>
            <person name="Rozas J."/>
            <person name="Rubenfield M.J."/>
            <person name="Ruiz A."/>
            <person name="Russo S."/>
            <person name="Salzberg S.L."/>
            <person name="Sanchez-Gracia A."/>
            <person name="Saranga D.J."/>
            <person name="Sato H."/>
            <person name="Schaeffer S.W."/>
            <person name="Schatz M.C."/>
            <person name="Schlenke T."/>
            <person name="Schwartz R."/>
            <person name="Segarra C."/>
            <person name="Singh R.S."/>
            <person name="Sirot L."/>
            <person name="Sirota M."/>
            <person name="Sisneros N.B."/>
            <person name="Smith C.D."/>
            <person name="Smith T.F."/>
            <person name="Spieth J."/>
            <person name="Stage D.E."/>
            <person name="Stark A."/>
            <person name="Stephan W."/>
            <person name="Strausberg R.L."/>
            <person name="Strempel S."/>
            <person name="Sturgill D."/>
            <person name="Sutton G."/>
            <person name="Sutton G.G."/>
            <person name="Tao W."/>
            <person name="Teichmann S."/>
            <person name="Tobari Y.N."/>
            <person name="Tomimura Y."/>
            <person name="Tsolas J.M."/>
            <person name="Valente V.L."/>
            <person name="Venter E."/>
            <person name="Venter J.C."/>
            <person name="Vicario S."/>
            <person name="Vieira F.G."/>
            <person name="Vilella A.J."/>
            <person name="Villasante A."/>
            <person name="Walenz B."/>
            <person name="Wang J."/>
            <person name="Wasserman M."/>
            <person name="Watts T."/>
            <person name="Wilson D."/>
            <person name="Wilson R.K."/>
            <person name="Wing R.A."/>
            <person name="Wolfner M.F."/>
            <person name="Wong A."/>
            <person name="Wong G.K."/>
            <person name="Wu C.I."/>
            <person name="Wu G."/>
            <person name="Yamamoto D."/>
            <person name="Yang H.P."/>
            <person name="Yang S.P."/>
            <person name="Yorke J.A."/>
            <person name="Yoshida K."/>
            <person name="Zdobnov E."/>
            <person name="Zhang P."/>
            <person name="Zhang Y."/>
            <person name="Zimin A.V."/>
            <person name="Baldwin J."/>
            <person name="Abdouelleil A."/>
            <person name="Abdulkadir J."/>
            <person name="Abebe A."/>
            <person name="Abera B."/>
            <person name="Abreu J."/>
            <person name="Acer S.C."/>
            <person name="Aftuck L."/>
            <person name="Alexander A."/>
            <person name="An P."/>
            <person name="Anderson E."/>
            <person name="Anderson S."/>
            <person name="Arachi H."/>
            <person name="Azer M."/>
            <person name="Bachantsang P."/>
            <person name="Barry A."/>
            <person name="Bayul T."/>
            <person name="Berlin A."/>
            <person name="Bessette D."/>
            <person name="Bloom T."/>
            <person name="Blye J."/>
            <person name="Boguslavskiy L."/>
            <person name="Bonnet C."/>
            <person name="Boukhgalter B."/>
            <person name="Bourzgui I."/>
            <person name="Brown A."/>
            <person name="Cahill P."/>
            <person name="Channer S."/>
            <person name="Cheshatsang Y."/>
            <person name="Chuda L."/>
            <person name="Citroen M."/>
            <person name="Collymore A."/>
            <person name="Cooke P."/>
            <person name="Costello M."/>
            <person name="D'Aco K."/>
            <person name="Daza R."/>
            <person name="De Haan G."/>
            <person name="DeGray S."/>
            <person name="DeMaso C."/>
            <person name="Dhargay N."/>
            <person name="Dooley K."/>
            <person name="Dooley E."/>
            <person name="Doricent M."/>
            <person name="Dorje P."/>
            <person name="Dorjee K."/>
            <person name="Dupes A."/>
            <person name="Elong R."/>
            <person name="Falk J."/>
            <person name="Farina A."/>
            <person name="Faro S."/>
            <person name="Ferguson D."/>
            <person name="Fisher S."/>
            <person name="Foley C.D."/>
            <person name="Franke A."/>
            <person name="Friedrich D."/>
            <person name="Gadbois L."/>
            <person name="Gearin G."/>
            <person name="Gearin C.R."/>
            <person name="Giannoukos G."/>
            <person name="Goode T."/>
            <person name="Graham J."/>
            <person name="Grandbois E."/>
            <person name="Grewal S."/>
            <person name="Gyaltsen K."/>
            <person name="Hafez N."/>
            <person name="Hagos B."/>
            <person name="Hall J."/>
            <person name="Henson C."/>
            <person name="Hollinger A."/>
            <person name="Honan T."/>
            <person name="Huard M.D."/>
            <person name="Hughes L."/>
            <person name="Hurhula B."/>
            <person name="Husby M.E."/>
            <person name="Kamat A."/>
            <person name="Kanga B."/>
            <person name="Kashin S."/>
            <person name="Khazanovich D."/>
            <person name="Kisner P."/>
            <person name="Lance K."/>
            <person name="Lara M."/>
            <person name="Lee W."/>
            <person name="Lennon N."/>
            <person name="Letendre F."/>
            <person name="LeVine R."/>
            <person name="Lipovsky A."/>
            <person name="Liu X."/>
            <person name="Liu J."/>
            <person name="Liu S."/>
            <person name="Lokyitsang T."/>
            <person name="Lokyitsang Y."/>
            <person name="Lubonja R."/>
            <person name="Lui A."/>
            <person name="MacDonald P."/>
            <person name="Magnisalis V."/>
            <person name="Maru K."/>
            <person name="Matthews C."/>
            <person name="McCusker W."/>
            <person name="McDonough S."/>
            <person name="Mehta T."/>
            <person name="Meldrim J."/>
            <person name="Meneus L."/>
            <person name="Mihai O."/>
            <person name="Mihalev A."/>
            <person name="Mihova T."/>
            <person name="Mittelman R."/>
            <person name="Mlenga V."/>
            <person name="Montmayeur A."/>
            <person name="Mulrain L."/>
            <person name="Navidi A."/>
            <person name="Naylor J."/>
            <person name="Negash T."/>
            <person name="Nguyen T."/>
            <person name="Nguyen N."/>
            <person name="Nicol R."/>
            <person name="Norbu C."/>
            <person name="Norbu N."/>
            <person name="Novod N."/>
            <person name="O'Neill B."/>
            <person name="Osman S."/>
            <person name="Markiewicz E."/>
            <person name="Oyono O.L."/>
            <person name="Patti C."/>
            <person name="Phunkhang P."/>
            <person name="Pierre F."/>
            <person name="Priest M."/>
            <person name="Raghuraman S."/>
            <person name="Rege F."/>
            <person name="Reyes R."/>
            <person name="Rise C."/>
            <person name="Rogov P."/>
            <person name="Ross K."/>
            <person name="Ryan E."/>
            <person name="Settipalli S."/>
            <person name="Shea T."/>
            <person name="Sherpa N."/>
            <person name="Shi L."/>
            <person name="Shih D."/>
            <person name="Sparrow T."/>
            <person name="Spaulding J."/>
            <person name="Stalker J."/>
            <person name="Stange-Thomann N."/>
            <person name="Stavropoulos S."/>
            <person name="Stone C."/>
            <person name="Strader C."/>
            <person name="Tesfaye S."/>
            <person name="Thomson T."/>
            <person name="Thoulutsang Y."/>
            <person name="Thoulutsang D."/>
            <person name="Topham K."/>
            <person name="Topping I."/>
            <person name="Tsamla T."/>
            <person name="Vassiliev H."/>
            <person name="Vo A."/>
            <person name="Wangchuk T."/>
            <person name="Wangdi T."/>
            <person name="Weiand M."/>
            <person name="Wilkinson J."/>
            <person name="Wilson A."/>
            <person name="Yadav S."/>
            <person name="Young G."/>
            <person name="Yu Q."/>
            <person name="Zembek L."/>
            <person name="Zhong D."/>
            <person name="Zimmer A."/>
            <person name="Zwirko Z."/>
            <person name="Jaffe D.B."/>
            <person name="Alvarez P."/>
            <person name="Brockman W."/>
            <person name="Butler J."/>
            <person name="Chin C."/>
            <person name="Gnerre S."/>
            <person name="Grabherr M."/>
            <person name="Kleber M."/>
            <person name="Mauceli E."/>
            <person name="MacCallum I."/>
        </authorList>
    </citation>
    <scope>NUCLEOTIDE SEQUENCE [LARGE SCALE GENOMIC DNA]</scope>
    <source>
        <strain evidence="12">Tucson 15287-2541.00</strain>
    </source>
</reference>
<dbReference type="eggNOG" id="KOG0061">
    <property type="taxonomic scope" value="Eukaryota"/>
</dbReference>
<keyword evidence="8 9" id="KW-0472">Membrane</keyword>
<dbReference type="FunCoup" id="B4JD49">
    <property type="interactions" value="141"/>
</dbReference>
<dbReference type="InterPro" id="IPR017871">
    <property type="entry name" value="ABC_transporter-like_CS"/>
</dbReference>
<dbReference type="SUPFAM" id="SSF52540">
    <property type="entry name" value="P-loop containing nucleoside triphosphate hydrolases"/>
    <property type="match status" value="1"/>
</dbReference>
<dbReference type="Pfam" id="PF19055">
    <property type="entry name" value="ABC2_membrane_7"/>
    <property type="match status" value="1"/>
</dbReference>
<gene>
    <name evidence="11" type="primary">Dgri\GH11717</name>
    <name evidence="11" type="ORF">Dgri_GH11717</name>
</gene>
<dbReference type="InterPro" id="IPR003593">
    <property type="entry name" value="AAA+_ATPase"/>
</dbReference>
<evidence type="ECO:0000256" key="4">
    <source>
        <dbReference type="ARBA" id="ARBA00022692"/>
    </source>
</evidence>
<dbReference type="Pfam" id="PF01061">
    <property type="entry name" value="ABC2_membrane"/>
    <property type="match status" value="1"/>
</dbReference>
<evidence type="ECO:0000256" key="5">
    <source>
        <dbReference type="ARBA" id="ARBA00022741"/>
    </source>
</evidence>
<dbReference type="OMA" id="DINYNIR"/>
<comment type="subcellular location">
    <subcellularLocation>
        <location evidence="1">Membrane</location>
        <topology evidence="1">Multi-pass membrane protein</topology>
    </subcellularLocation>
</comment>
<dbReference type="STRING" id="7222.B4JD49"/>
<keyword evidence="3" id="KW-0813">Transport</keyword>
<dbReference type="CDD" id="cd03213">
    <property type="entry name" value="ABCG_EPDR"/>
    <property type="match status" value="1"/>
</dbReference>
<evidence type="ECO:0000313" key="11">
    <source>
        <dbReference type="EMBL" id="EDW04293.1"/>
    </source>
</evidence>
<dbReference type="PROSITE" id="PS00211">
    <property type="entry name" value="ABC_TRANSPORTER_1"/>
    <property type="match status" value="1"/>
</dbReference>
<dbReference type="PANTHER" id="PTHR48041">
    <property type="entry name" value="ABC TRANSPORTER G FAMILY MEMBER 28"/>
    <property type="match status" value="1"/>
</dbReference>
<dbReference type="EMBL" id="CH916368">
    <property type="protein sequence ID" value="EDW04293.1"/>
    <property type="molecule type" value="Genomic_DNA"/>
</dbReference>
<comment type="similarity">
    <text evidence="2">Belongs to the ABC transporter superfamily. ABCG family. Eye pigment precursor importer (TC 3.A.1.204) subfamily.</text>
</comment>
<dbReference type="FunFam" id="3.40.50.300:FF:000891">
    <property type="entry name" value="ATP-binding cassette sub-family G member"/>
    <property type="match status" value="1"/>
</dbReference>
<dbReference type="PROSITE" id="PS50893">
    <property type="entry name" value="ABC_TRANSPORTER_2"/>
    <property type="match status" value="1"/>
</dbReference>
<feature type="transmembrane region" description="Helical" evidence="9">
    <location>
        <begin position="449"/>
        <end position="468"/>
    </location>
</feature>
<evidence type="ECO:0000256" key="6">
    <source>
        <dbReference type="ARBA" id="ARBA00022840"/>
    </source>
</evidence>
<evidence type="ECO:0000256" key="9">
    <source>
        <dbReference type="SAM" id="Phobius"/>
    </source>
</evidence>
<dbReference type="PANTHER" id="PTHR48041:SF6">
    <property type="entry name" value="PROTEIN WHITE-LIKE PROTEIN"/>
    <property type="match status" value="1"/>
</dbReference>
<dbReference type="InterPro" id="IPR027417">
    <property type="entry name" value="P-loop_NTPase"/>
</dbReference>
<evidence type="ECO:0000313" key="12">
    <source>
        <dbReference type="Proteomes" id="UP000001070"/>
    </source>
</evidence>
<dbReference type="GO" id="GO:0016887">
    <property type="term" value="F:ATP hydrolysis activity"/>
    <property type="evidence" value="ECO:0007669"/>
    <property type="project" value="InterPro"/>
</dbReference>
<dbReference type="HOGENOM" id="CLU_000604_57_6_1"/>
<dbReference type="InterPro" id="IPR050352">
    <property type="entry name" value="ABCG_transporters"/>
</dbReference>
<dbReference type="OrthoDB" id="66620at2759"/>
<keyword evidence="6" id="KW-0067">ATP-binding</keyword>
<dbReference type="InterPro" id="IPR003439">
    <property type="entry name" value="ABC_transporter-like_ATP-bd"/>
</dbReference>
<dbReference type="InParanoid" id="B4JD49"/>
<keyword evidence="7 9" id="KW-1133">Transmembrane helix</keyword>
<sequence>MNNYSWEQFLENNNLGNGGAAQVKPQIVPAQPKTLQHLPKRPPVDLAFHNLTYRVKEGNRSNAKTILKGVSGRLRSGELTAIMGPSGAGKSTLLNILSGYKTSNIEGSVTMNGAERNLSTFRKLSAYIMQDNQLHGNLTVQEAMTVATNLKLSKKFTKVEKNSMIDDILLTLSLSEHRNTMTRNLSGGQKKRLSIALELVSNPPIMFFDEPTSGLDSSTCFQCIHLLKMLAAGGRTVICTIHQPSARLFEMFDQLYTLADGQCVYQGSTKQLVPFLSTLNLECPSYHNPASYVIEVSCGEHGDHTRKLVEAIDNGKRDIRSSADYAGLKARNDLVKVQNLKAILDKNDLSNVSGSKYEDNLTLNNGLLNGMVNDIVKDTNGLAPQQAMVVTTNEKGDAMIDVDKSDNCATALLSEEITSPERYPTSQFHQFWVVLKRTLLFSYRDWTLMYLRLFAHLLVGFLIGALYYDIGNDGAQVLSNLGFLFFTCCS</sequence>
<dbReference type="GO" id="GO:0005524">
    <property type="term" value="F:ATP binding"/>
    <property type="evidence" value="ECO:0007669"/>
    <property type="project" value="UniProtKB-KW"/>
</dbReference>
<evidence type="ECO:0000256" key="3">
    <source>
        <dbReference type="ARBA" id="ARBA00022448"/>
    </source>
</evidence>
<dbReference type="GO" id="GO:0005886">
    <property type="term" value="C:plasma membrane"/>
    <property type="evidence" value="ECO:0007669"/>
    <property type="project" value="TreeGrafter"/>
</dbReference>
<dbReference type="Proteomes" id="UP000001070">
    <property type="component" value="Unassembled WGS sequence"/>
</dbReference>
<dbReference type="GO" id="GO:0140359">
    <property type="term" value="F:ABC-type transporter activity"/>
    <property type="evidence" value="ECO:0007669"/>
    <property type="project" value="InterPro"/>
</dbReference>
<dbReference type="SMART" id="SM00382">
    <property type="entry name" value="AAA"/>
    <property type="match status" value="1"/>
</dbReference>
<evidence type="ECO:0000256" key="1">
    <source>
        <dbReference type="ARBA" id="ARBA00004141"/>
    </source>
</evidence>
<proteinExistence type="inferred from homology"/>
<evidence type="ECO:0000256" key="2">
    <source>
        <dbReference type="ARBA" id="ARBA00005814"/>
    </source>
</evidence>
<dbReference type="Pfam" id="PF00005">
    <property type="entry name" value="ABC_tran"/>
    <property type="match status" value="1"/>
</dbReference>